<evidence type="ECO:0000256" key="4">
    <source>
        <dbReference type="SAM" id="MobiDB-lite"/>
    </source>
</evidence>
<evidence type="ECO:0000313" key="6">
    <source>
        <dbReference type="EMBL" id="KAF9323777.1"/>
    </source>
</evidence>
<comment type="caution">
    <text evidence="6">The sequence shown here is derived from an EMBL/GenBank/DDBJ whole genome shotgun (WGS) entry which is preliminary data.</text>
</comment>
<dbReference type="GO" id="GO:0043657">
    <property type="term" value="C:host cell"/>
    <property type="evidence" value="ECO:0007669"/>
    <property type="project" value="UniProtKB-SubCell"/>
</dbReference>
<comment type="subcellular location">
    <subcellularLocation>
        <location evidence="1">Host cell</location>
    </subcellularLocation>
    <subcellularLocation>
        <location evidence="2">Secreted</location>
    </subcellularLocation>
</comment>
<dbReference type="Pfam" id="PF20147">
    <property type="entry name" value="Crinkler"/>
    <property type="match status" value="1"/>
</dbReference>
<sequence length="505" mass="56479">MIESDDMDIDVTPNNIHHNDNDDFGTNNDDDDVRTNNDDDLGTNNENEKEVNNREDNEVDPGRSMLEAEIRLYHLKTLIKAEKTNDFSDVDADKLTIWRVTIPIADDDNEIPIQLHNVATEDKKKLGPATRLSKVFSGDLPEETIHIIVQRPPSATSAELFPSVAVFTVTVKGRTPATLQWITDTATATLDELRGEIHAKHPSLYNPSLNNGLRTVAIDKSDCSTVLYLESDEELRVHLRTMLRDGVQHIPVRLEGRPRPFSEFDSTETDRIYGSKSHAYVGALKCVGSAGSTPLTSPDHIQALSDLLVMLRSTVKVMWAGKSVVPERGYSSYVFVFLVHAVRLFPELILTPNKFISGRRGSGTVDWAIVSKDDPSRILAVTTSGLMEGNSLQQNMVQLDTISSGRKRKFEDDSNDTVPVVSYGIVSDATSWSFLECNTDMLHESGYNDPTFIFTQSTTILQFSDNADDWETRAKKIFGHIIWQLQKMVDDLPTKNKRPKTDASK</sequence>
<protein>
    <recommendedName>
        <fullName evidence="5">Crinkler effector protein N-terminal domain-containing protein</fullName>
    </recommendedName>
</protein>
<name>A0A9P5VH92_9FUNG</name>
<accession>A0A9P5VH92</accession>
<organism evidence="6 7">
    <name type="scientific">Podila minutissima</name>
    <dbReference type="NCBI Taxonomy" id="64525"/>
    <lineage>
        <taxon>Eukaryota</taxon>
        <taxon>Fungi</taxon>
        <taxon>Fungi incertae sedis</taxon>
        <taxon>Mucoromycota</taxon>
        <taxon>Mortierellomycotina</taxon>
        <taxon>Mortierellomycetes</taxon>
        <taxon>Mortierellales</taxon>
        <taxon>Mortierellaceae</taxon>
        <taxon>Podila</taxon>
    </lineage>
</organism>
<reference evidence="6" key="1">
    <citation type="journal article" date="2020" name="Fungal Divers.">
        <title>Resolving the Mortierellaceae phylogeny through synthesis of multi-gene phylogenetics and phylogenomics.</title>
        <authorList>
            <person name="Vandepol N."/>
            <person name="Liber J."/>
            <person name="Desiro A."/>
            <person name="Na H."/>
            <person name="Kennedy M."/>
            <person name="Barry K."/>
            <person name="Grigoriev I.V."/>
            <person name="Miller A.N."/>
            <person name="O'Donnell K."/>
            <person name="Stajich J.E."/>
            <person name="Bonito G."/>
        </authorList>
    </citation>
    <scope>NUCLEOTIDE SEQUENCE</scope>
    <source>
        <strain evidence="6">NVP1</strain>
    </source>
</reference>
<evidence type="ECO:0000313" key="7">
    <source>
        <dbReference type="Proteomes" id="UP000696485"/>
    </source>
</evidence>
<evidence type="ECO:0000256" key="1">
    <source>
        <dbReference type="ARBA" id="ARBA00004340"/>
    </source>
</evidence>
<feature type="domain" description="Crinkler effector protein N-terminal" evidence="5">
    <location>
        <begin position="71"/>
        <end position="150"/>
    </location>
</feature>
<evidence type="ECO:0000256" key="3">
    <source>
        <dbReference type="ARBA" id="ARBA00022525"/>
    </source>
</evidence>
<gene>
    <name evidence="6" type="ORF">BG006_001162</name>
</gene>
<proteinExistence type="predicted"/>
<keyword evidence="7" id="KW-1185">Reference proteome</keyword>
<dbReference type="Proteomes" id="UP000696485">
    <property type="component" value="Unassembled WGS sequence"/>
</dbReference>
<dbReference type="AlphaFoldDB" id="A0A9P5VH92"/>
<evidence type="ECO:0000259" key="5">
    <source>
        <dbReference type="Pfam" id="PF20147"/>
    </source>
</evidence>
<evidence type="ECO:0000256" key="2">
    <source>
        <dbReference type="ARBA" id="ARBA00004613"/>
    </source>
</evidence>
<dbReference type="EMBL" id="JAAAUY010001215">
    <property type="protein sequence ID" value="KAF9323777.1"/>
    <property type="molecule type" value="Genomic_DNA"/>
</dbReference>
<feature type="region of interest" description="Disordered" evidence="4">
    <location>
        <begin position="1"/>
        <end position="63"/>
    </location>
</feature>
<keyword evidence="3" id="KW-0964">Secreted</keyword>
<dbReference type="InterPro" id="IPR045379">
    <property type="entry name" value="Crinkler_N"/>
</dbReference>
<feature type="compositionally biased region" description="Basic and acidic residues" evidence="4">
    <location>
        <begin position="46"/>
        <end position="56"/>
    </location>
</feature>
<dbReference type="GO" id="GO:0005576">
    <property type="term" value="C:extracellular region"/>
    <property type="evidence" value="ECO:0007669"/>
    <property type="project" value="UniProtKB-SubCell"/>
</dbReference>